<dbReference type="Proteomes" id="UP001174691">
    <property type="component" value="Unassembled WGS sequence"/>
</dbReference>
<protein>
    <recommendedName>
        <fullName evidence="9">Cytochrome c oxidase assembly protein</fullName>
    </recommendedName>
</protein>
<dbReference type="PANTHER" id="PTHR28163:SF1">
    <property type="entry name" value="PROTEIN PET117 HOMOLOG, MITOCHONDRIAL"/>
    <property type="match status" value="1"/>
</dbReference>
<feature type="signal peptide" evidence="6">
    <location>
        <begin position="1"/>
        <end position="22"/>
    </location>
</feature>
<reference evidence="7" key="1">
    <citation type="submission" date="2022-07" db="EMBL/GenBank/DDBJ databases">
        <title>Fungi with potential for degradation of polypropylene.</title>
        <authorList>
            <person name="Gostincar C."/>
        </authorList>
    </citation>
    <scope>NUCLEOTIDE SEQUENCE</scope>
    <source>
        <strain evidence="7">EXF-13287</strain>
    </source>
</reference>
<dbReference type="PANTHER" id="PTHR28163">
    <property type="entry name" value="PROTEIN PET117 HOMOLOG, MITOCHONDRIAL"/>
    <property type="match status" value="1"/>
</dbReference>
<evidence type="ECO:0000256" key="1">
    <source>
        <dbReference type="ARBA" id="ARBA00004173"/>
    </source>
</evidence>
<feature type="chain" id="PRO_5041430277" description="Cytochrome c oxidase assembly protein" evidence="6">
    <location>
        <begin position="23"/>
        <end position="91"/>
    </location>
</feature>
<dbReference type="GO" id="GO:0033617">
    <property type="term" value="P:mitochondrial respiratory chain complex IV assembly"/>
    <property type="evidence" value="ECO:0007669"/>
    <property type="project" value="TreeGrafter"/>
</dbReference>
<evidence type="ECO:0000313" key="7">
    <source>
        <dbReference type="EMBL" id="KAJ9162123.1"/>
    </source>
</evidence>
<comment type="subcellular location">
    <subcellularLocation>
        <location evidence="1">Mitochondrion</location>
    </subcellularLocation>
</comment>
<feature type="region of interest" description="Disordered" evidence="5">
    <location>
        <begin position="72"/>
        <end position="91"/>
    </location>
</feature>
<comment type="caution">
    <text evidence="7">The sequence shown here is derived from an EMBL/GenBank/DDBJ whole genome shotgun (WGS) entry which is preliminary data.</text>
</comment>
<evidence type="ECO:0000313" key="8">
    <source>
        <dbReference type="Proteomes" id="UP001174691"/>
    </source>
</evidence>
<evidence type="ECO:0000256" key="6">
    <source>
        <dbReference type="SAM" id="SignalP"/>
    </source>
</evidence>
<keyword evidence="4" id="KW-0496">Mitochondrion</keyword>
<dbReference type="EMBL" id="JANBVN010000015">
    <property type="protein sequence ID" value="KAJ9162123.1"/>
    <property type="molecule type" value="Genomic_DNA"/>
</dbReference>
<dbReference type="GO" id="GO:0005739">
    <property type="term" value="C:mitochondrion"/>
    <property type="evidence" value="ECO:0007669"/>
    <property type="project" value="UniProtKB-SubCell"/>
</dbReference>
<accession>A0AA38S757</accession>
<comment type="similarity">
    <text evidence="2">Belongs to the PET117 family.</text>
</comment>
<feature type="compositionally biased region" description="Basic and acidic residues" evidence="5">
    <location>
        <begin position="75"/>
        <end position="84"/>
    </location>
</feature>
<keyword evidence="3" id="KW-0809">Transit peptide</keyword>
<keyword evidence="6" id="KW-0732">Signal</keyword>
<proteinExistence type="inferred from homology"/>
<dbReference type="AlphaFoldDB" id="A0AA38S757"/>
<evidence type="ECO:0000256" key="4">
    <source>
        <dbReference type="ARBA" id="ARBA00023128"/>
    </source>
</evidence>
<dbReference type="InterPro" id="IPR031568">
    <property type="entry name" value="Pet117"/>
</dbReference>
<keyword evidence="8" id="KW-1185">Reference proteome</keyword>
<evidence type="ECO:0000256" key="2">
    <source>
        <dbReference type="ARBA" id="ARBA00008197"/>
    </source>
</evidence>
<gene>
    <name evidence="7" type="ORF">NKR19_g1638</name>
</gene>
<evidence type="ECO:0008006" key="9">
    <source>
        <dbReference type="Google" id="ProtNLM"/>
    </source>
</evidence>
<dbReference type="Pfam" id="PF15786">
    <property type="entry name" value="PET117"/>
    <property type="match status" value="1"/>
</dbReference>
<evidence type="ECO:0000256" key="3">
    <source>
        <dbReference type="ARBA" id="ARBA00022946"/>
    </source>
</evidence>
<name>A0AA38S757_9PEZI</name>
<evidence type="ECO:0000256" key="5">
    <source>
        <dbReference type="SAM" id="MobiDB-lite"/>
    </source>
</evidence>
<organism evidence="7 8">
    <name type="scientific">Coniochaeta hoffmannii</name>
    <dbReference type="NCBI Taxonomy" id="91930"/>
    <lineage>
        <taxon>Eukaryota</taxon>
        <taxon>Fungi</taxon>
        <taxon>Dikarya</taxon>
        <taxon>Ascomycota</taxon>
        <taxon>Pezizomycotina</taxon>
        <taxon>Sordariomycetes</taxon>
        <taxon>Sordariomycetidae</taxon>
        <taxon>Coniochaetales</taxon>
        <taxon>Coniochaetaceae</taxon>
        <taxon>Coniochaeta</taxon>
    </lineage>
</organism>
<sequence length="91" mass="10521">MSRASKLTLMGTSLFAVTTVVFVHFQQQAEKAAMHEGVVRDMEQQRIKRERQLDFDMQRQLEAQYKQDQTVHAVNEIDDRKDKPAAMGGLR</sequence>